<dbReference type="InterPro" id="IPR003115">
    <property type="entry name" value="ParB_N"/>
</dbReference>
<dbReference type="InterPro" id="IPR050336">
    <property type="entry name" value="Chromosome_partition/occlusion"/>
</dbReference>
<evidence type="ECO:0000313" key="6">
    <source>
        <dbReference type="Proteomes" id="UP000265341"/>
    </source>
</evidence>
<dbReference type="GO" id="GO:0007059">
    <property type="term" value="P:chromosome segregation"/>
    <property type="evidence" value="ECO:0007669"/>
    <property type="project" value="UniProtKB-KW"/>
</dbReference>
<dbReference type="GO" id="GO:0005694">
    <property type="term" value="C:chromosome"/>
    <property type="evidence" value="ECO:0007669"/>
    <property type="project" value="TreeGrafter"/>
</dbReference>
<dbReference type="Gene3D" id="3.90.1530.30">
    <property type="match status" value="1"/>
</dbReference>
<keyword evidence="3" id="KW-0238">DNA-binding</keyword>
<dbReference type="SUPFAM" id="SSF110849">
    <property type="entry name" value="ParB/Sulfiredoxin"/>
    <property type="match status" value="1"/>
</dbReference>
<keyword evidence="6" id="KW-1185">Reference proteome</keyword>
<dbReference type="SUPFAM" id="SSF109709">
    <property type="entry name" value="KorB DNA-binding domain-like"/>
    <property type="match status" value="1"/>
</dbReference>
<dbReference type="GO" id="GO:0003677">
    <property type="term" value="F:DNA binding"/>
    <property type="evidence" value="ECO:0007669"/>
    <property type="project" value="UniProtKB-KW"/>
</dbReference>
<protein>
    <submittedName>
        <fullName evidence="5">Chromosome-partitioning protein Spo0J</fullName>
    </submittedName>
</protein>
<dbReference type="InterPro" id="IPR057240">
    <property type="entry name" value="ParB_dimer_C"/>
</dbReference>
<evidence type="ECO:0000313" key="5">
    <source>
        <dbReference type="EMBL" id="RIH83435.1"/>
    </source>
</evidence>
<dbReference type="InterPro" id="IPR004437">
    <property type="entry name" value="ParB/RepB/Spo0J"/>
</dbReference>
<dbReference type="PANTHER" id="PTHR33375:SF1">
    <property type="entry name" value="CHROMOSOME-PARTITIONING PROTEIN PARB-RELATED"/>
    <property type="match status" value="1"/>
</dbReference>
<comment type="caution">
    <text evidence="5">The sequence shown here is derived from an EMBL/GenBank/DDBJ whole genome shotgun (WGS) entry which is preliminary data.</text>
</comment>
<dbReference type="PANTHER" id="PTHR33375">
    <property type="entry name" value="CHROMOSOME-PARTITIONING PROTEIN PARB-RELATED"/>
    <property type="match status" value="1"/>
</dbReference>
<dbReference type="FunFam" id="1.10.10.2830:FF:000001">
    <property type="entry name" value="Chromosome partitioning protein ParB"/>
    <property type="match status" value="1"/>
</dbReference>
<proteinExistence type="inferred from homology"/>
<dbReference type="RefSeq" id="WP_119279747.1">
    <property type="nucleotide sequence ID" value="NZ_QWLA01000077.1"/>
</dbReference>
<accession>A0A399EH08</accession>
<dbReference type="GO" id="GO:0045881">
    <property type="term" value="P:positive regulation of sporulation resulting in formation of a cellular spore"/>
    <property type="evidence" value="ECO:0007669"/>
    <property type="project" value="TreeGrafter"/>
</dbReference>
<comment type="similarity">
    <text evidence="1">Belongs to the ParB family.</text>
</comment>
<dbReference type="FunFam" id="3.90.1530.30:FF:000001">
    <property type="entry name" value="Chromosome partitioning protein ParB"/>
    <property type="match status" value="1"/>
</dbReference>
<evidence type="ECO:0000256" key="3">
    <source>
        <dbReference type="ARBA" id="ARBA00023125"/>
    </source>
</evidence>
<name>A0A399EH08_9DEIN</name>
<dbReference type="AlphaFoldDB" id="A0A399EH08"/>
<dbReference type="Proteomes" id="UP000265341">
    <property type="component" value="Unassembled WGS sequence"/>
</dbReference>
<dbReference type="CDD" id="cd16393">
    <property type="entry name" value="SPO0J_N"/>
    <property type="match status" value="1"/>
</dbReference>
<dbReference type="Gene3D" id="1.10.10.2830">
    <property type="match status" value="1"/>
</dbReference>
<keyword evidence="2" id="KW-0159">Chromosome partition</keyword>
<dbReference type="NCBIfam" id="TIGR00180">
    <property type="entry name" value="parB_part"/>
    <property type="match status" value="1"/>
</dbReference>
<reference evidence="5 6" key="1">
    <citation type="submission" date="2018-08" db="EMBL/GenBank/DDBJ databases">
        <title>Meiothermus roseus NBRC 110900 genome sequencing project.</title>
        <authorList>
            <person name="Da Costa M.S."/>
            <person name="Albuquerque L."/>
            <person name="Raposo P."/>
            <person name="Froufe H.J.C."/>
            <person name="Barroso C.S."/>
            <person name="Egas C."/>
        </authorList>
    </citation>
    <scope>NUCLEOTIDE SEQUENCE [LARGE SCALE GENOMIC DNA]</scope>
    <source>
        <strain evidence="5 6">NBRC 110900</strain>
    </source>
</reference>
<dbReference type="InterPro" id="IPR036086">
    <property type="entry name" value="ParB/Sulfiredoxin_sf"/>
</dbReference>
<dbReference type="Pfam" id="PF17762">
    <property type="entry name" value="HTH_ParB"/>
    <property type="match status" value="1"/>
</dbReference>
<gene>
    <name evidence="5" type="primary">spo0C_4</name>
    <name evidence="5" type="ORF">Mrose_03049</name>
</gene>
<dbReference type="InterPro" id="IPR041468">
    <property type="entry name" value="HTH_ParB/Spo0J"/>
</dbReference>
<evidence type="ECO:0000256" key="1">
    <source>
        <dbReference type="ARBA" id="ARBA00006295"/>
    </source>
</evidence>
<dbReference type="SMART" id="SM00470">
    <property type="entry name" value="ParB"/>
    <property type="match status" value="1"/>
</dbReference>
<feature type="domain" description="ParB-like N-terminal" evidence="4">
    <location>
        <begin position="24"/>
        <end position="113"/>
    </location>
</feature>
<dbReference type="Pfam" id="PF02195">
    <property type="entry name" value="ParB_N"/>
    <property type="match status" value="1"/>
</dbReference>
<dbReference type="OrthoDB" id="9802051at2"/>
<evidence type="ECO:0000259" key="4">
    <source>
        <dbReference type="SMART" id="SM00470"/>
    </source>
</evidence>
<sequence>MSKKLSGLGRGLEALIPKSQGSLTRLPIALIRPNPEQPRKHFDPESLAELAASIKQKGLLQPLLVRPKGDLYELVAGERRYRAAQEAGLSEVPVIIRDLSEREVLEIALIENLQREDLNPVEEAQGYQRLIEMGASQEEVALAVGKARATVSNALRLLQLPPAALEALRNGQITAGHARALLMLPEEQREWGLRQVLGNQLSVRDAERLKERTPPTSHGRQRSEAYVEIARTLSRQLGFKVRFSGEKKGKLEISYHSEEELNALLQRLGYEA</sequence>
<dbReference type="Pfam" id="PF23552">
    <property type="entry name" value="ParB_C"/>
    <property type="match status" value="1"/>
</dbReference>
<organism evidence="5 6">
    <name type="scientific">Calidithermus roseus</name>
    <dbReference type="NCBI Taxonomy" id="1644118"/>
    <lineage>
        <taxon>Bacteria</taxon>
        <taxon>Thermotogati</taxon>
        <taxon>Deinococcota</taxon>
        <taxon>Deinococci</taxon>
        <taxon>Thermales</taxon>
        <taxon>Thermaceae</taxon>
        <taxon>Calidithermus</taxon>
    </lineage>
</organism>
<dbReference type="EMBL" id="QWLA01000077">
    <property type="protein sequence ID" value="RIH83435.1"/>
    <property type="molecule type" value="Genomic_DNA"/>
</dbReference>
<evidence type="ECO:0000256" key="2">
    <source>
        <dbReference type="ARBA" id="ARBA00022829"/>
    </source>
</evidence>